<name>A0A3L6R7E8_PANMI</name>
<dbReference type="GO" id="GO:0008017">
    <property type="term" value="F:microtubule binding"/>
    <property type="evidence" value="ECO:0007669"/>
    <property type="project" value="InterPro"/>
</dbReference>
<keyword evidence="5 9" id="KW-0175">Coiled coil</keyword>
<dbReference type="AlphaFoldDB" id="A0A3L6R7E8"/>
<dbReference type="SMART" id="SM00129">
    <property type="entry name" value="KISc"/>
    <property type="match status" value="1"/>
</dbReference>
<evidence type="ECO:0000313" key="12">
    <source>
        <dbReference type="EMBL" id="RLM98582.1"/>
    </source>
</evidence>
<dbReference type="OrthoDB" id="3176171at2759"/>
<feature type="compositionally biased region" description="Pro residues" evidence="10">
    <location>
        <begin position="53"/>
        <end position="62"/>
    </location>
</feature>
<evidence type="ECO:0000256" key="3">
    <source>
        <dbReference type="ARBA" id="ARBA00022741"/>
    </source>
</evidence>
<evidence type="ECO:0000313" key="13">
    <source>
        <dbReference type="Proteomes" id="UP000275267"/>
    </source>
</evidence>
<dbReference type="InterPro" id="IPR027640">
    <property type="entry name" value="Kinesin-like_fam"/>
</dbReference>
<dbReference type="GO" id="GO:0005874">
    <property type="term" value="C:microtubule"/>
    <property type="evidence" value="ECO:0007669"/>
    <property type="project" value="UniProtKB-KW"/>
</dbReference>
<feature type="region of interest" description="Disordered" evidence="10">
    <location>
        <begin position="1"/>
        <end position="90"/>
    </location>
</feature>
<dbReference type="STRING" id="4540.A0A3L6R7E8"/>
<proteinExistence type="inferred from homology"/>
<dbReference type="PANTHER" id="PTHR47972">
    <property type="entry name" value="KINESIN-LIKE PROTEIN KLP-3"/>
    <property type="match status" value="1"/>
</dbReference>
<reference evidence="13" key="1">
    <citation type="journal article" date="2019" name="Nat. Commun.">
        <title>The genome of broomcorn millet.</title>
        <authorList>
            <person name="Zou C."/>
            <person name="Miki D."/>
            <person name="Li D."/>
            <person name="Tang Q."/>
            <person name="Xiao L."/>
            <person name="Rajput S."/>
            <person name="Deng P."/>
            <person name="Jia W."/>
            <person name="Huang R."/>
            <person name="Zhang M."/>
            <person name="Sun Y."/>
            <person name="Hu J."/>
            <person name="Fu X."/>
            <person name="Schnable P.S."/>
            <person name="Li F."/>
            <person name="Zhang H."/>
            <person name="Feng B."/>
            <person name="Zhu X."/>
            <person name="Liu R."/>
            <person name="Schnable J.C."/>
            <person name="Zhu J.-K."/>
            <person name="Zhang H."/>
        </authorList>
    </citation>
    <scope>NUCLEOTIDE SEQUENCE [LARGE SCALE GENOMIC DNA]</scope>
</reference>
<evidence type="ECO:0000259" key="11">
    <source>
        <dbReference type="PROSITE" id="PS50067"/>
    </source>
</evidence>
<evidence type="ECO:0000256" key="7">
    <source>
        <dbReference type="PROSITE-ProRule" id="PRU00283"/>
    </source>
</evidence>
<dbReference type="Gene3D" id="3.40.850.10">
    <property type="entry name" value="Kinesin motor domain"/>
    <property type="match status" value="1"/>
</dbReference>
<sequence length="861" mass="95032">MEPDPVAVGAPSSPPAVSPPRQLPPQDDDERGAVECADPASPDRRAAGGDPNNAPPPSPAPQPSLQQPTGEDAAASCDVEKEQEKEKEVVPGAGEALRIFMEEVGDQEENTLILSPLLKEITTPDGAAALRFLGEKYNSLLERYKQQVAKCADECGPRYDGLKKKYTDECAERKRLYNELIELRGNIRVFCRCRPLSSDEVTRGCSSVVEIESSQETELQFVPSEKERKAFKFDHVFGPEDDQETVFSETVPVVRSVMDGFNVCIFAYGQTGTGKTFTMEGVPENRGVNYRALEELFRMSEERSTSVAYTFSVSILEVYNEKIRDLLDESNDQSKRLDVKKSADGTQEVPGLVEAPVYNIDGVWEKLKFGARNRSVGSTNANELSSRSHCLVRVTVRSEHLVTGQRSRSHMWLVDLAGSERVGKTGVEGDRLKESQFINKSLSALGDVISALASKNSHIPYRNSKLTHLLQSSLGGDCKTLMFIQISPSSTDSGETLCSLNFASRVRAVEHGPARKQADPAESLKFKQMSEKLRHEEKENAQLNQSLQLMQLKYASRENVFRTLNEKIPTVLELHVKAKIILRQVKDAEQACKNYQQRIRELENELGNEKKAARDSARSSRPPLVPMRQRQPQGRNNNYAPPSGPSRSRFSKAPTIQNKENIPVMMNKAQTGADPNKAVGKARRVSLTPVIRQIPIQPKRRSSMAILPSVSEQLSVLNEKRAASRLSHAHVPRRSVAAFGSIPATPLPGHGIVDATPDGAKLRRIDFGSSSKFTSPPPMPGLWNKMVTPQQKLGMAPGGPGNTSRLCFSIQKRVVVSPVRVKPSVPSGMSIFNPALREQMVVGRTGNAMRVLNTKRRQSVI</sequence>
<dbReference type="PROSITE" id="PS00411">
    <property type="entry name" value="KINESIN_MOTOR_1"/>
    <property type="match status" value="1"/>
</dbReference>
<organism evidence="12 13">
    <name type="scientific">Panicum miliaceum</name>
    <name type="common">Proso millet</name>
    <name type="synonym">Broomcorn millet</name>
    <dbReference type="NCBI Taxonomy" id="4540"/>
    <lineage>
        <taxon>Eukaryota</taxon>
        <taxon>Viridiplantae</taxon>
        <taxon>Streptophyta</taxon>
        <taxon>Embryophyta</taxon>
        <taxon>Tracheophyta</taxon>
        <taxon>Spermatophyta</taxon>
        <taxon>Magnoliopsida</taxon>
        <taxon>Liliopsida</taxon>
        <taxon>Poales</taxon>
        <taxon>Poaceae</taxon>
        <taxon>PACMAD clade</taxon>
        <taxon>Panicoideae</taxon>
        <taxon>Panicodae</taxon>
        <taxon>Paniceae</taxon>
        <taxon>Panicinae</taxon>
        <taxon>Panicum</taxon>
        <taxon>Panicum sect. Panicum</taxon>
    </lineage>
</organism>
<dbReference type="Pfam" id="PF00225">
    <property type="entry name" value="Kinesin"/>
    <property type="match status" value="1"/>
</dbReference>
<feature type="binding site" evidence="7">
    <location>
        <begin position="269"/>
        <end position="276"/>
    </location>
    <ligand>
        <name>ATP</name>
        <dbReference type="ChEBI" id="CHEBI:30616"/>
    </ligand>
</feature>
<keyword evidence="3 7" id="KW-0547">Nucleotide-binding</keyword>
<dbReference type="SUPFAM" id="SSF52540">
    <property type="entry name" value="P-loop containing nucleoside triphosphate hydrolases"/>
    <property type="match status" value="1"/>
</dbReference>
<evidence type="ECO:0000256" key="8">
    <source>
        <dbReference type="RuleBase" id="RU000394"/>
    </source>
</evidence>
<feature type="coiled-coil region" evidence="9">
    <location>
        <begin position="526"/>
        <end position="553"/>
    </location>
</feature>
<evidence type="ECO:0000256" key="9">
    <source>
        <dbReference type="SAM" id="Coils"/>
    </source>
</evidence>
<feature type="compositionally biased region" description="Low complexity" evidence="10">
    <location>
        <begin position="1"/>
        <end position="11"/>
    </location>
</feature>
<feature type="compositionally biased region" description="Polar residues" evidence="10">
    <location>
        <begin position="630"/>
        <end position="652"/>
    </location>
</feature>
<dbReference type="CDD" id="cd01366">
    <property type="entry name" value="KISc_C_terminal"/>
    <property type="match status" value="1"/>
</dbReference>
<dbReference type="EMBL" id="PQIB02000009">
    <property type="protein sequence ID" value="RLM98582.1"/>
    <property type="molecule type" value="Genomic_DNA"/>
</dbReference>
<comment type="caution">
    <text evidence="12">The sequence shown here is derived from an EMBL/GenBank/DDBJ whole genome shotgun (WGS) entry which is preliminary data.</text>
</comment>
<gene>
    <name evidence="12" type="ORF">C2845_PM06G22520</name>
</gene>
<keyword evidence="4 7" id="KW-0067">ATP-binding</keyword>
<evidence type="ECO:0000256" key="6">
    <source>
        <dbReference type="ARBA" id="ARBA00023175"/>
    </source>
</evidence>
<dbReference type="InterPro" id="IPR019821">
    <property type="entry name" value="Kinesin_motor_CS"/>
</dbReference>
<dbReference type="InterPro" id="IPR027417">
    <property type="entry name" value="P-loop_NTPase"/>
</dbReference>
<dbReference type="GO" id="GO:0005524">
    <property type="term" value="F:ATP binding"/>
    <property type="evidence" value="ECO:0007669"/>
    <property type="project" value="UniProtKB-UniRule"/>
</dbReference>
<feature type="compositionally biased region" description="Basic and acidic residues" evidence="10">
    <location>
        <begin position="606"/>
        <end position="618"/>
    </location>
</feature>
<dbReference type="GO" id="GO:0007018">
    <property type="term" value="P:microtubule-based movement"/>
    <property type="evidence" value="ECO:0007669"/>
    <property type="project" value="InterPro"/>
</dbReference>
<dbReference type="PRINTS" id="PR00380">
    <property type="entry name" value="KINESINHEAVY"/>
</dbReference>
<accession>A0A3L6R7E8</accession>
<dbReference type="PANTHER" id="PTHR47972:SF2">
    <property type="entry name" value="KINESIN-LIKE PROTEIN KIN-14S"/>
    <property type="match status" value="1"/>
</dbReference>
<keyword evidence="13" id="KW-1185">Reference proteome</keyword>
<dbReference type="FunFam" id="3.40.850.10:FF:000061">
    <property type="entry name" value="Kinesin-like protein"/>
    <property type="match status" value="1"/>
</dbReference>
<dbReference type="InterPro" id="IPR036961">
    <property type="entry name" value="Kinesin_motor_dom_sf"/>
</dbReference>
<feature type="compositionally biased region" description="Basic and acidic residues" evidence="10">
    <location>
        <begin position="78"/>
        <end position="89"/>
    </location>
</feature>
<feature type="region of interest" description="Disordered" evidence="10">
    <location>
        <begin position="606"/>
        <end position="652"/>
    </location>
</feature>
<keyword evidence="6 7" id="KW-0505">Motor protein</keyword>
<evidence type="ECO:0000256" key="1">
    <source>
        <dbReference type="ARBA" id="ARBA00010899"/>
    </source>
</evidence>
<feature type="compositionally biased region" description="Pro residues" evidence="10">
    <location>
        <begin position="12"/>
        <end position="23"/>
    </location>
</feature>
<dbReference type="GO" id="GO:0003777">
    <property type="term" value="F:microtubule motor activity"/>
    <property type="evidence" value="ECO:0007669"/>
    <property type="project" value="InterPro"/>
</dbReference>
<evidence type="ECO:0000256" key="4">
    <source>
        <dbReference type="ARBA" id="ARBA00022840"/>
    </source>
</evidence>
<comment type="similarity">
    <text evidence="1">Belongs to the TRAFAC class myosin-kinesin ATPase superfamily. Kinesin family. KIN-14 subfamily.</text>
</comment>
<evidence type="ECO:0000256" key="10">
    <source>
        <dbReference type="SAM" id="MobiDB-lite"/>
    </source>
</evidence>
<dbReference type="Proteomes" id="UP000275267">
    <property type="component" value="Unassembled WGS sequence"/>
</dbReference>
<feature type="domain" description="Kinesin motor" evidence="11">
    <location>
        <begin position="186"/>
        <end position="509"/>
    </location>
</feature>
<protein>
    <recommendedName>
        <fullName evidence="8">Kinesin-like protein</fullName>
    </recommendedName>
</protein>
<dbReference type="InterPro" id="IPR001752">
    <property type="entry name" value="Kinesin_motor_dom"/>
</dbReference>
<evidence type="ECO:0000256" key="5">
    <source>
        <dbReference type="ARBA" id="ARBA00023054"/>
    </source>
</evidence>
<dbReference type="PROSITE" id="PS50067">
    <property type="entry name" value="KINESIN_MOTOR_2"/>
    <property type="match status" value="1"/>
</dbReference>
<keyword evidence="2 8" id="KW-0493">Microtubule</keyword>
<evidence type="ECO:0000256" key="2">
    <source>
        <dbReference type="ARBA" id="ARBA00022701"/>
    </source>
</evidence>